<dbReference type="InterPro" id="IPR058652">
    <property type="entry name" value="VapC50_C"/>
</dbReference>
<evidence type="ECO:0000313" key="3">
    <source>
        <dbReference type="EMBL" id="OQD44130.1"/>
    </source>
</evidence>
<dbReference type="RefSeq" id="WP_080317694.1">
    <property type="nucleotide sequence ID" value="NZ_MTBC01000001.1"/>
</dbReference>
<dbReference type="Pfam" id="PF13470">
    <property type="entry name" value="PIN_3"/>
    <property type="match status" value="1"/>
</dbReference>
<dbReference type="InterPro" id="IPR029060">
    <property type="entry name" value="PIN-like_dom_sf"/>
</dbReference>
<dbReference type="EMBL" id="MTBC01000001">
    <property type="protein sequence ID" value="OQD44130.1"/>
    <property type="molecule type" value="Genomic_DNA"/>
</dbReference>
<keyword evidence="4" id="KW-1185">Reference proteome</keyword>
<feature type="domain" description="PIN" evidence="1">
    <location>
        <begin position="10"/>
        <end position="114"/>
    </location>
</feature>
<accession>A0A1V6LVD3</accession>
<dbReference type="AlphaFoldDB" id="A0A1V6LVD3"/>
<sequence length="187" mass="21507">MIHSVRFICVLDTNVIYPIEIRDLLFWFAHYDLYTPKWSEHIFDEWADVMKRKGVSEEEISKRMSKANLAFPDAFVPNYSGLISGLELSDPNDCHVLAAAIKTNANVIVTNNIKDFPKEYLSSFGLSAKTADDFLTDIIDLNPEEAVKAFKEMVLYRRNPDLDEFEVLDILRNRGLKDTADFLHSQL</sequence>
<protein>
    <submittedName>
        <fullName evidence="3">Nuclease</fullName>
    </submittedName>
</protein>
<dbReference type="SUPFAM" id="SSF88723">
    <property type="entry name" value="PIN domain-like"/>
    <property type="match status" value="1"/>
</dbReference>
<name>A0A1V6LVD3_9FLAO</name>
<comment type="caution">
    <text evidence="3">The sequence shown here is derived from an EMBL/GenBank/DDBJ whole genome shotgun (WGS) entry which is preliminary data.</text>
</comment>
<dbReference type="Proteomes" id="UP000191680">
    <property type="component" value="Unassembled WGS sequence"/>
</dbReference>
<dbReference type="InterPro" id="IPR002716">
    <property type="entry name" value="PIN_dom"/>
</dbReference>
<evidence type="ECO:0000259" key="1">
    <source>
        <dbReference type="Pfam" id="PF13470"/>
    </source>
</evidence>
<reference evidence="3 4" key="1">
    <citation type="submission" date="2016-12" db="EMBL/GenBank/DDBJ databases">
        <authorList>
            <person name="Song W.-J."/>
            <person name="Kurnit D.M."/>
        </authorList>
    </citation>
    <scope>NUCLEOTIDE SEQUENCE [LARGE SCALE GENOMIC DNA]</scope>
    <source>
        <strain evidence="3 4">HSG9</strain>
    </source>
</reference>
<feature type="domain" description="VapC50 C-terminal" evidence="2">
    <location>
        <begin position="131"/>
        <end position="184"/>
    </location>
</feature>
<gene>
    <name evidence="3" type="ORF">BUL40_00830</name>
</gene>
<proteinExistence type="predicted"/>
<dbReference type="Pfam" id="PF26343">
    <property type="entry name" value="VapC50_C"/>
    <property type="match status" value="1"/>
</dbReference>
<organism evidence="3 4">
    <name type="scientific">Croceivirga radicis</name>
    <dbReference type="NCBI Taxonomy" id="1929488"/>
    <lineage>
        <taxon>Bacteria</taxon>
        <taxon>Pseudomonadati</taxon>
        <taxon>Bacteroidota</taxon>
        <taxon>Flavobacteriia</taxon>
        <taxon>Flavobacteriales</taxon>
        <taxon>Flavobacteriaceae</taxon>
        <taxon>Croceivirga</taxon>
    </lineage>
</organism>
<evidence type="ECO:0000259" key="2">
    <source>
        <dbReference type="Pfam" id="PF26343"/>
    </source>
</evidence>
<dbReference type="OrthoDB" id="211933at2"/>
<evidence type="ECO:0000313" key="4">
    <source>
        <dbReference type="Proteomes" id="UP000191680"/>
    </source>
</evidence>